<proteinExistence type="predicted"/>
<feature type="signal peptide" evidence="1">
    <location>
        <begin position="1"/>
        <end position="19"/>
    </location>
</feature>
<feature type="chain" id="PRO_5022814176" evidence="1">
    <location>
        <begin position="20"/>
        <end position="153"/>
    </location>
</feature>
<reference evidence="2 3" key="1">
    <citation type="submission" date="2019-06" db="EMBL/GenBank/DDBJ databases">
        <authorList>
            <person name="Jiang L."/>
        </authorList>
    </citation>
    <scope>NUCLEOTIDE SEQUENCE [LARGE SCALE GENOMIC DNA]</scope>
    <source>
        <strain evidence="2 3">YIM 48858</strain>
    </source>
</reference>
<keyword evidence="3" id="KW-1185">Reference proteome</keyword>
<dbReference type="RefSeq" id="WP_139083839.1">
    <property type="nucleotide sequence ID" value="NZ_VDFV01000078.1"/>
</dbReference>
<dbReference type="Proteomes" id="UP000305709">
    <property type="component" value="Unassembled WGS sequence"/>
</dbReference>
<organism evidence="2 3">
    <name type="scientific">Rubellimicrobium roseum</name>
    <dbReference type="NCBI Taxonomy" id="687525"/>
    <lineage>
        <taxon>Bacteria</taxon>
        <taxon>Pseudomonadati</taxon>
        <taxon>Pseudomonadota</taxon>
        <taxon>Alphaproteobacteria</taxon>
        <taxon>Rhodobacterales</taxon>
        <taxon>Roseobacteraceae</taxon>
        <taxon>Rubellimicrobium</taxon>
    </lineage>
</organism>
<dbReference type="InterPro" id="IPR038695">
    <property type="entry name" value="Saro_0823-like_sf"/>
</dbReference>
<protein>
    <submittedName>
        <fullName evidence="2">DUF192 domain-containing protein</fullName>
    </submittedName>
</protein>
<dbReference type="OrthoDB" id="9808290at2"/>
<dbReference type="EMBL" id="VDFV01000078">
    <property type="protein sequence ID" value="TNC60532.1"/>
    <property type="molecule type" value="Genomic_DNA"/>
</dbReference>
<sequence>MRGAALLLVLAMLPAAAQAECREDRVTVKGGFGEARFEVRVADDPAERAQGLMNVERMDTLAGMLFVYDRPQSVSFWMENTLIPLDMIFAGTDGTISAIHENAVPLDRTPIPGGEGVQFVLEVNGGLSERLGIAVGDALQHPAIGDGVALPCP</sequence>
<evidence type="ECO:0000313" key="2">
    <source>
        <dbReference type="EMBL" id="TNC60532.1"/>
    </source>
</evidence>
<dbReference type="PANTHER" id="PTHR37953:SF1">
    <property type="entry name" value="UPF0127 PROTEIN MJ1496"/>
    <property type="match status" value="1"/>
</dbReference>
<evidence type="ECO:0000313" key="3">
    <source>
        <dbReference type="Proteomes" id="UP000305709"/>
    </source>
</evidence>
<accession>A0A5C4N6E9</accession>
<dbReference type="InterPro" id="IPR003795">
    <property type="entry name" value="DUF192"/>
</dbReference>
<dbReference type="Gene3D" id="2.60.120.1140">
    <property type="entry name" value="Protein of unknown function DUF192"/>
    <property type="match status" value="1"/>
</dbReference>
<dbReference type="Pfam" id="PF02643">
    <property type="entry name" value="DUF192"/>
    <property type="match status" value="1"/>
</dbReference>
<gene>
    <name evidence="2" type="ORF">FHG71_21965</name>
</gene>
<keyword evidence="1" id="KW-0732">Signal</keyword>
<dbReference type="AlphaFoldDB" id="A0A5C4N6E9"/>
<evidence type="ECO:0000256" key="1">
    <source>
        <dbReference type="SAM" id="SignalP"/>
    </source>
</evidence>
<comment type="caution">
    <text evidence="2">The sequence shown here is derived from an EMBL/GenBank/DDBJ whole genome shotgun (WGS) entry which is preliminary data.</text>
</comment>
<name>A0A5C4N6E9_9RHOB</name>
<dbReference type="PANTHER" id="PTHR37953">
    <property type="entry name" value="UPF0127 PROTEIN MJ1496"/>
    <property type="match status" value="1"/>
</dbReference>